<evidence type="ECO:0000313" key="3">
    <source>
        <dbReference type="Proteomes" id="UP000185221"/>
    </source>
</evidence>
<proteinExistence type="predicted"/>
<dbReference type="PANTHER" id="PTHR42686:SF1">
    <property type="entry name" value="GH17980P-RELATED"/>
    <property type="match status" value="1"/>
</dbReference>
<dbReference type="SUPFAM" id="SSF51430">
    <property type="entry name" value="NAD(P)-linked oxidoreductase"/>
    <property type="match status" value="1"/>
</dbReference>
<organism evidence="2 3">
    <name type="scientific">Algoriphagus halophilus</name>
    <dbReference type="NCBI Taxonomy" id="226505"/>
    <lineage>
        <taxon>Bacteria</taxon>
        <taxon>Pseudomonadati</taxon>
        <taxon>Bacteroidota</taxon>
        <taxon>Cytophagia</taxon>
        <taxon>Cytophagales</taxon>
        <taxon>Cyclobacteriaceae</taxon>
        <taxon>Algoriphagus</taxon>
    </lineage>
</organism>
<keyword evidence="3" id="KW-1185">Reference proteome</keyword>
<dbReference type="Gene3D" id="3.20.20.100">
    <property type="entry name" value="NADP-dependent oxidoreductase domain"/>
    <property type="match status" value="1"/>
</dbReference>
<gene>
    <name evidence="2" type="ORF">SAMN05444394_0928</name>
</gene>
<protein>
    <submittedName>
        <fullName evidence="2">D-threo-aldose 1-dehydrogenase</fullName>
    </submittedName>
</protein>
<dbReference type="Pfam" id="PF00248">
    <property type="entry name" value="Aldo_ket_red"/>
    <property type="match status" value="1"/>
</dbReference>
<accession>A0A1N6DHQ0</accession>
<dbReference type="STRING" id="226505.SAMN05444394_0928"/>
<evidence type="ECO:0000313" key="2">
    <source>
        <dbReference type="EMBL" id="SIN70310.1"/>
    </source>
</evidence>
<dbReference type="PANTHER" id="PTHR42686">
    <property type="entry name" value="GH17980P-RELATED"/>
    <property type="match status" value="1"/>
</dbReference>
<dbReference type="Proteomes" id="UP000185221">
    <property type="component" value="Unassembled WGS sequence"/>
</dbReference>
<dbReference type="AlphaFoldDB" id="A0A1N6DHQ0"/>
<dbReference type="InterPro" id="IPR023210">
    <property type="entry name" value="NADP_OxRdtase_dom"/>
</dbReference>
<sequence length="343" mass="38194">MQLGKTGLEVPSMVIGTSSLGNLYQSSSFSDKLELVKTALDCFPGLTVFDSAGKYGAGLALESLGKALNEVNVPKDQVVISNKLGWRRVPLKGAEPTFEKDVWKNLEYDAVQDISYQGILNCFEEGNTLLGGYKSQLVSVHDPDEYLAQAVSDADYKIRFQDILEAYRALADLKKAGKVKAIGVGSKSWEVIREIYEQVELDWVMIANSMTIYSHPSELLHFMEQMKYDGVGIINSAVFHSGFLVGGDYFDYEFAGSDNPAFQKQHQWRSSFFELCTSWGIDPAHACIQFGLRFPGVSALALNSTSTKRIQKNAAYCQTPIESGFWKELKEKQLIKRDSEISI</sequence>
<dbReference type="CDD" id="cd19152">
    <property type="entry name" value="AKR_AKR15A"/>
    <property type="match status" value="1"/>
</dbReference>
<dbReference type="GO" id="GO:0016491">
    <property type="term" value="F:oxidoreductase activity"/>
    <property type="evidence" value="ECO:0007669"/>
    <property type="project" value="InterPro"/>
</dbReference>
<dbReference type="RefSeq" id="WP_074223636.1">
    <property type="nucleotide sequence ID" value="NZ_FSRC01000001.1"/>
</dbReference>
<dbReference type="OrthoDB" id="9773828at2"/>
<name>A0A1N6DHQ0_9BACT</name>
<dbReference type="InterPro" id="IPR036812">
    <property type="entry name" value="NAD(P)_OxRdtase_dom_sf"/>
</dbReference>
<evidence type="ECO:0000259" key="1">
    <source>
        <dbReference type="Pfam" id="PF00248"/>
    </source>
</evidence>
<dbReference type="GO" id="GO:0005829">
    <property type="term" value="C:cytosol"/>
    <property type="evidence" value="ECO:0007669"/>
    <property type="project" value="TreeGrafter"/>
</dbReference>
<dbReference type="InterPro" id="IPR020471">
    <property type="entry name" value="AKR"/>
</dbReference>
<feature type="domain" description="NADP-dependent oxidoreductase" evidence="1">
    <location>
        <begin position="13"/>
        <end position="332"/>
    </location>
</feature>
<reference evidence="3" key="1">
    <citation type="submission" date="2016-11" db="EMBL/GenBank/DDBJ databases">
        <authorList>
            <person name="Varghese N."/>
            <person name="Submissions S."/>
        </authorList>
    </citation>
    <scope>NUCLEOTIDE SEQUENCE [LARGE SCALE GENOMIC DNA]</scope>
    <source>
        <strain evidence="3">DSM 15292</strain>
    </source>
</reference>
<dbReference type="EMBL" id="FSRC01000001">
    <property type="protein sequence ID" value="SIN70310.1"/>
    <property type="molecule type" value="Genomic_DNA"/>
</dbReference>